<keyword evidence="2" id="KW-0418">Kinase</keyword>
<accession>A0A6J4RD39</accession>
<dbReference type="EC" id="2.7.4.6" evidence="2"/>
<organism evidence="2">
    <name type="scientific">uncultured Solirubrobacteraceae bacterium</name>
    <dbReference type="NCBI Taxonomy" id="1162706"/>
    <lineage>
        <taxon>Bacteria</taxon>
        <taxon>Bacillati</taxon>
        <taxon>Actinomycetota</taxon>
        <taxon>Thermoleophilia</taxon>
        <taxon>Solirubrobacterales</taxon>
        <taxon>Solirubrobacteraceae</taxon>
        <taxon>environmental samples</taxon>
    </lineage>
</organism>
<gene>
    <name evidence="2" type="ORF">AVDCRST_MAG38-261</name>
</gene>
<keyword evidence="2" id="KW-0808">Transferase</keyword>
<feature type="compositionally biased region" description="Basic and acidic residues" evidence="1">
    <location>
        <begin position="30"/>
        <end position="43"/>
    </location>
</feature>
<reference evidence="2" key="1">
    <citation type="submission" date="2020-02" db="EMBL/GenBank/DDBJ databases">
        <authorList>
            <person name="Meier V. D."/>
        </authorList>
    </citation>
    <scope>NUCLEOTIDE SEQUENCE</scope>
    <source>
        <strain evidence="2">AVDCRST_MAG38</strain>
    </source>
</reference>
<evidence type="ECO:0000256" key="1">
    <source>
        <dbReference type="SAM" id="MobiDB-lite"/>
    </source>
</evidence>
<feature type="compositionally biased region" description="Low complexity" evidence="1">
    <location>
        <begin position="124"/>
        <end position="134"/>
    </location>
</feature>
<feature type="compositionally biased region" description="Basic residues" evidence="1">
    <location>
        <begin position="77"/>
        <end position="92"/>
    </location>
</feature>
<dbReference type="EMBL" id="CADCVJ010000015">
    <property type="protein sequence ID" value="CAA9462447.1"/>
    <property type="molecule type" value="Genomic_DNA"/>
</dbReference>
<evidence type="ECO:0000313" key="2">
    <source>
        <dbReference type="EMBL" id="CAA9462447.1"/>
    </source>
</evidence>
<sequence length="134" mass="14713">GPDPHPGQARCVRPQPDRRDHRPLRAQGPADRRALAHDDDARAGRAALRRARGAPVLRRAGVLHHLRPAGGDGARGNRGRPRRASGHRRHQPARSGARVDPRRLRGRGGPEHGSRVRLARVGRARGQAVLRRPL</sequence>
<feature type="compositionally biased region" description="Basic and acidic residues" evidence="1">
    <location>
        <begin position="97"/>
        <end position="114"/>
    </location>
</feature>
<dbReference type="AlphaFoldDB" id="A0A6J4RD39"/>
<proteinExistence type="predicted"/>
<feature type="region of interest" description="Disordered" evidence="1">
    <location>
        <begin position="1"/>
        <end position="134"/>
    </location>
</feature>
<dbReference type="GO" id="GO:0004550">
    <property type="term" value="F:nucleoside diphosphate kinase activity"/>
    <property type="evidence" value="ECO:0007669"/>
    <property type="project" value="UniProtKB-EC"/>
</dbReference>
<protein>
    <submittedName>
        <fullName evidence="2">Nucleoside diphosphate kinase</fullName>
        <ecNumber evidence="2">2.7.4.6</ecNumber>
    </submittedName>
</protein>
<name>A0A6J4RD39_9ACTN</name>
<feature type="non-terminal residue" evidence="2">
    <location>
        <position position="134"/>
    </location>
</feature>
<feature type="non-terminal residue" evidence="2">
    <location>
        <position position="1"/>
    </location>
</feature>